<feature type="transmembrane region" description="Helical" evidence="19">
    <location>
        <begin position="569"/>
        <end position="587"/>
    </location>
</feature>
<evidence type="ECO:0000313" key="22">
    <source>
        <dbReference type="Proteomes" id="UP001305779"/>
    </source>
</evidence>
<feature type="region of interest" description="Disordered" evidence="20">
    <location>
        <begin position="30"/>
        <end position="189"/>
    </location>
</feature>
<dbReference type="Pfam" id="PF04109">
    <property type="entry name" value="ATG9"/>
    <property type="match status" value="1"/>
</dbReference>
<reference evidence="21 22" key="1">
    <citation type="journal article" date="2023" name="G3 (Bethesda)">
        <title>A chromosome-level genome assembly of Zasmidium syzygii isolated from banana leaves.</title>
        <authorList>
            <person name="van Westerhoven A.C."/>
            <person name="Mehrabi R."/>
            <person name="Talebi R."/>
            <person name="Steentjes M.B.F."/>
            <person name="Corcolon B."/>
            <person name="Chong P.A."/>
            <person name="Kema G.H.J."/>
            <person name="Seidl M.F."/>
        </authorList>
    </citation>
    <scope>NUCLEOTIDE SEQUENCE [LARGE SCALE GENOMIC DNA]</scope>
    <source>
        <strain evidence="21 22">P124</strain>
    </source>
</reference>
<evidence type="ECO:0000256" key="3">
    <source>
        <dbReference type="ARBA" id="ARBA00004511"/>
    </source>
</evidence>
<comment type="catalytic activity">
    <reaction evidence="17">
        <text>a 1,2-diacyl-sn-glycero-3-phospho-(1D-myo-inositol-3-phosphate)(in) = a 1,2-diacyl-sn-glycero-3-phospho-(1D-myo-inositol-3-phosphate)(out)</text>
        <dbReference type="Rhea" id="RHEA:67920"/>
        <dbReference type="ChEBI" id="CHEBI:58088"/>
    </reaction>
</comment>
<feature type="compositionally biased region" description="Acidic residues" evidence="20">
    <location>
        <begin position="850"/>
        <end position="859"/>
    </location>
</feature>
<evidence type="ECO:0000256" key="16">
    <source>
        <dbReference type="ARBA" id="ARBA00024615"/>
    </source>
</evidence>
<dbReference type="EMBL" id="JAXOVC010000008">
    <property type="protein sequence ID" value="KAK4498165.1"/>
    <property type="molecule type" value="Genomic_DNA"/>
</dbReference>
<evidence type="ECO:0000256" key="12">
    <source>
        <dbReference type="ARBA" id="ARBA00023055"/>
    </source>
</evidence>
<evidence type="ECO:0000256" key="19">
    <source>
        <dbReference type="RuleBase" id="RU364027"/>
    </source>
</evidence>
<evidence type="ECO:0000256" key="11">
    <source>
        <dbReference type="ARBA" id="ARBA00023034"/>
    </source>
</evidence>
<evidence type="ECO:0000313" key="21">
    <source>
        <dbReference type="EMBL" id="KAK4498165.1"/>
    </source>
</evidence>
<dbReference type="InterPro" id="IPR007241">
    <property type="entry name" value="Autophagy-rel_prot_9"/>
</dbReference>
<evidence type="ECO:0000256" key="13">
    <source>
        <dbReference type="ARBA" id="ARBA00023136"/>
    </source>
</evidence>
<evidence type="ECO:0000256" key="15">
    <source>
        <dbReference type="ARBA" id="ARBA00024479"/>
    </source>
</evidence>
<accession>A0ABR0EAK4</accession>
<feature type="transmembrane region" description="Helical" evidence="19">
    <location>
        <begin position="275"/>
        <end position="296"/>
    </location>
</feature>
<feature type="transmembrane region" description="Helical" evidence="19">
    <location>
        <begin position="636"/>
        <end position="653"/>
    </location>
</feature>
<evidence type="ECO:0000256" key="14">
    <source>
        <dbReference type="ARBA" id="ARBA00023329"/>
    </source>
</evidence>
<feature type="compositionally biased region" description="Polar residues" evidence="20">
    <location>
        <begin position="786"/>
        <end position="800"/>
    </location>
</feature>
<keyword evidence="10 19" id="KW-0072">Autophagy</keyword>
<name>A0ABR0EAK4_ZASCE</name>
<proteinExistence type="inferred from homology"/>
<evidence type="ECO:0000256" key="8">
    <source>
        <dbReference type="ARBA" id="ARBA00022692"/>
    </source>
</evidence>
<comment type="similarity">
    <text evidence="5 19">Belongs to the ATG9 family.</text>
</comment>
<evidence type="ECO:0000256" key="20">
    <source>
        <dbReference type="SAM" id="MobiDB-lite"/>
    </source>
</evidence>
<feature type="compositionally biased region" description="Low complexity" evidence="20">
    <location>
        <begin position="176"/>
        <end position="188"/>
    </location>
</feature>
<feature type="compositionally biased region" description="Polar residues" evidence="20">
    <location>
        <begin position="126"/>
        <end position="136"/>
    </location>
</feature>
<keyword evidence="12 19" id="KW-0445">Lipid transport</keyword>
<feature type="transmembrane region" description="Helical" evidence="19">
    <location>
        <begin position="237"/>
        <end position="255"/>
    </location>
</feature>
<comment type="catalytic activity">
    <reaction evidence="18">
        <text>a 1,2-diacyl-sn-glycero-3-phosphocholine(in) = a 1,2-diacyl-sn-glycero-3-phosphocholine(out)</text>
        <dbReference type="Rhea" id="RHEA:38571"/>
        <dbReference type="ChEBI" id="CHEBI:57643"/>
    </reaction>
</comment>
<keyword evidence="13 19" id="KW-0472">Membrane</keyword>
<evidence type="ECO:0000256" key="2">
    <source>
        <dbReference type="ARBA" id="ARBA00004477"/>
    </source>
</evidence>
<dbReference type="PANTHER" id="PTHR13038">
    <property type="entry name" value="APG9 AUTOPHAGY 9"/>
    <property type="match status" value="1"/>
</dbReference>
<feature type="compositionally biased region" description="Low complexity" evidence="20">
    <location>
        <begin position="761"/>
        <end position="778"/>
    </location>
</feature>
<evidence type="ECO:0000256" key="9">
    <source>
        <dbReference type="ARBA" id="ARBA00022989"/>
    </source>
</evidence>
<evidence type="ECO:0000256" key="17">
    <source>
        <dbReference type="ARBA" id="ARBA00024621"/>
    </source>
</evidence>
<keyword evidence="9 19" id="KW-1133">Transmembrane helix</keyword>
<evidence type="ECO:0000256" key="18">
    <source>
        <dbReference type="ARBA" id="ARBA00024631"/>
    </source>
</evidence>
<feature type="transmembrane region" description="Helical" evidence="19">
    <location>
        <begin position="532"/>
        <end position="553"/>
    </location>
</feature>
<feature type="compositionally biased region" description="Pro residues" evidence="20">
    <location>
        <begin position="742"/>
        <end position="753"/>
    </location>
</feature>
<evidence type="ECO:0000256" key="10">
    <source>
        <dbReference type="ARBA" id="ARBA00023006"/>
    </source>
</evidence>
<sequence>MENVMSSRVLSRFLPVAEGDVSVMEGLRRDAARQSDVESQRPTAYNEAFHDEDDNPEAFLYDATQDTSTDPGQSPEMLASPVARHARHARHARQRAEASNAKRQPEEDDDVPESLLLEPKSKRQSSRPGTGASQMENKLARADAQWRAMQEQQGLHPSPAARATRPTTRHSSRPSQAPAAANMPAQGARNDPQTEALWLYTNATNLDAFLLEVYDYYIGHGVWSILLSRVLSLATELFVFSFAMFLSTCIDYSKISTSKTTSEIMIPKCMSKASWVKSAALFLFVVYWLSQLMRYIGETRRLFRMHNFFHHVLGISDDNIQTESWVRVVDGLIKVQNANITTANPSAHVRKYLDYKEPQQRLSAESISNRLMRQANYYVAFYNKDIFDFTLPLPFIGTRQFYSKSLEWCIDFCFTNFIFDEQGSIRPFCLEVKNRSALVEALRTRLRFAAVTSVIVAPFNILRFCIMYFFRYYTEFTKNPARASSRTFTPYAEWKIREFNELEHLFRRRLRQAHPFANDYLKQFPKDKTDQVFRFIAFVSGAFAAVLTLATLFDSDFSLSFEVTPGRTAFFWIAITGAIFAAAHGSVPDENEVHDPVLHLKEVLMYVHYQPKHWKDRLHSNEVRAEFSAMFQMRPLIFAEEILSLIVAPWLLWRNSGKRCERIIDFFREQTVHVEGVGYQCNFAVFNFKKDPNADDATAVLGEPDGLRDDYYAVKDDKMAQSVQNFAQYYLHYRQTSRRPGWQPPPMWPPVMSPPSIAEEPGPAGTSARPSPPSARKSAMLDPRQRPTSTMIRSPRQTGLNAPRRGVAQRSDESSRRTATTHGVSESRIMAQDSDLQDFADAPGAKQLESDTDQDENEDAKEGVNAGVLGMLAQLSKAHAEKGPGPVKI</sequence>
<feature type="region of interest" description="Disordered" evidence="20">
    <location>
        <begin position="740"/>
        <end position="863"/>
    </location>
</feature>
<evidence type="ECO:0000256" key="7">
    <source>
        <dbReference type="ARBA" id="ARBA00022448"/>
    </source>
</evidence>
<feature type="transmembrane region" description="Helical" evidence="19">
    <location>
        <begin position="448"/>
        <end position="470"/>
    </location>
</feature>
<evidence type="ECO:0000256" key="5">
    <source>
        <dbReference type="ARBA" id="ARBA00006185"/>
    </source>
</evidence>
<gene>
    <name evidence="21" type="ORF">PRZ48_010821</name>
</gene>
<evidence type="ECO:0000256" key="4">
    <source>
        <dbReference type="ARBA" id="ARBA00004653"/>
    </source>
</evidence>
<keyword evidence="11" id="KW-0333">Golgi apparatus</keyword>
<keyword evidence="7 19" id="KW-0813">Transport</keyword>
<comment type="caution">
    <text evidence="21">The sequence shown here is derived from an EMBL/GenBank/DDBJ whole genome shotgun (WGS) entry which is preliminary data.</text>
</comment>
<keyword evidence="22" id="KW-1185">Reference proteome</keyword>
<comment type="catalytic activity">
    <reaction evidence="15">
        <text>a 1,2-diacyl-sn-glycero-3-phospho-L-serine(in) = a 1,2-diacyl-sn-glycero-3-phospho-L-serine(out)</text>
        <dbReference type="Rhea" id="RHEA:38663"/>
        <dbReference type="ChEBI" id="CHEBI:57262"/>
    </reaction>
</comment>
<keyword evidence="8 19" id="KW-0812">Transmembrane</keyword>
<dbReference type="Proteomes" id="UP001305779">
    <property type="component" value="Unassembled WGS sequence"/>
</dbReference>
<comment type="function">
    <text evidence="19">Phospholipid scramblase involved in autophagy. Cycles between the preautophagosomal structure/phagophore assembly site (PAS) and the cytoplasmic vesicle pool and supplies membrane for the growing autophagosome. Lipid scramblase activity plays a key role in preautophagosomal structure/phagophore assembly by distributing the phospholipids that arrive through ATG2 from the cytoplasmic to the luminal leaflet of the bilayer, thereby driving autophagosomal membrane expansion.</text>
</comment>
<comment type="catalytic activity">
    <reaction evidence="16">
        <text>a 1,2-diacyl-sn-glycero-3-phosphoethanolamine(in) = a 1,2-diacyl-sn-glycero-3-phosphoethanolamine(out)</text>
        <dbReference type="Rhea" id="RHEA:38895"/>
        <dbReference type="ChEBI" id="CHEBI:64612"/>
    </reaction>
</comment>
<feature type="compositionally biased region" description="Basic residues" evidence="20">
    <location>
        <begin position="84"/>
        <end position="93"/>
    </location>
</feature>
<evidence type="ECO:0000256" key="1">
    <source>
        <dbReference type="ARBA" id="ARBA00004439"/>
    </source>
</evidence>
<protein>
    <recommendedName>
        <fullName evidence="6 19">Autophagy-related protein 9</fullName>
    </recommendedName>
</protein>
<evidence type="ECO:0000256" key="6">
    <source>
        <dbReference type="ARBA" id="ARBA00018074"/>
    </source>
</evidence>
<feature type="compositionally biased region" description="Basic and acidic residues" evidence="20">
    <location>
        <begin position="30"/>
        <end position="39"/>
    </location>
</feature>
<dbReference type="PANTHER" id="PTHR13038:SF10">
    <property type="entry name" value="AUTOPHAGY-RELATED PROTEIN 9"/>
    <property type="match status" value="1"/>
</dbReference>
<comment type="subcellular location">
    <subcellularLocation>
        <location evidence="1">Cytoplasmic vesicle membrane</location>
        <topology evidence="1">Multi-pass membrane protein</topology>
    </subcellularLocation>
    <subcellularLocation>
        <location evidence="2">Endoplasmic reticulum membrane</location>
        <topology evidence="2">Multi-pass membrane protein</topology>
    </subcellularLocation>
    <subcellularLocation>
        <location evidence="4">Golgi apparatus membrane</location>
        <topology evidence="4">Multi-pass membrane protein</topology>
    </subcellularLocation>
    <subcellularLocation>
        <location evidence="3 19">Preautophagosomal structure membrane</location>
        <topology evidence="3 19">Multi-pass membrane protein</topology>
    </subcellularLocation>
</comment>
<organism evidence="21 22">
    <name type="scientific">Zasmidium cellare</name>
    <name type="common">Wine cellar mold</name>
    <name type="synonym">Racodium cellare</name>
    <dbReference type="NCBI Taxonomy" id="395010"/>
    <lineage>
        <taxon>Eukaryota</taxon>
        <taxon>Fungi</taxon>
        <taxon>Dikarya</taxon>
        <taxon>Ascomycota</taxon>
        <taxon>Pezizomycotina</taxon>
        <taxon>Dothideomycetes</taxon>
        <taxon>Dothideomycetidae</taxon>
        <taxon>Mycosphaerellales</taxon>
        <taxon>Mycosphaerellaceae</taxon>
        <taxon>Zasmidium</taxon>
    </lineage>
</organism>
<keyword evidence="14" id="KW-0968">Cytoplasmic vesicle</keyword>